<organism evidence="4 5">
    <name type="scientific">Paracoccus methylovorus</name>
    <dbReference type="NCBI Taxonomy" id="2812658"/>
    <lineage>
        <taxon>Bacteria</taxon>
        <taxon>Pseudomonadati</taxon>
        <taxon>Pseudomonadota</taxon>
        <taxon>Alphaproteobacteria</taxon>
        <taxon>Rhodobacterales</taxon>
        <taxon>Paracoccaceae</taxon>
        <taxon>Paracoccus</taxon>
    </lineage>
</organism>
<evidence type="ECO:0000259" key="3">
    <source>
        <dbReference type="SMART" id="SM00327"/>
    </source>
</evidence>
<protein>
    <submittedName>
        <fullName evidence="4">VWA domain-containing protein</fullName>
    </submittedName>
</protein>
<evidence type="ECO:0000256" key="1">
    <source>
        <dbReference type="SAM" id="MobiDB-lite"/>
    </source>
</evidence>
<dbReference type="EMBL" id="CP070372">
    <property type="protein sequence ID" value="QRZ16122.1"/>
    <property type="molecule type" value="Genomic_DNA"/>
</dbReference>
<dbReference type="InterPro" id="IPR036465">
    <property type="entry name" value="vWFA_dom_sf"/>
</dbReference>
<accession>A0ABX7JU19</accession>
<feature type="domain" description="VWFA" evidence="3">
    <location>
        <begin position="43"/>
        <end position="219"/>
    </location>
</feature>
<evidence type="ECO:0000313" key="5">
    <source>
        <dbReference type="Proteomes" id="UP000663629"/>
    </source>
</evidence>
<geneLocation type="plasmid" evidence="4 5">
    <name>p2</name>
</geneLocation>
<feature type="transmembrane region" description="Helical" evidence="2">
    <location>
        <begin position="296"/>
        <end position="317"/>
    </location>
</feature>
<proteinExistence type="predicted"/>
<feature type="region of interest" description="Disordered" evidence="1">
    <location>
        <begin position="206"/>
        <end position="237"/>
    </location>
</feature>
<keyword evidence="2" id="KW-1133">Transmembrane helix</keyword>
<keyword evidence="4" id="KW-0614">Plasmid</keyword>
<evidence type="ECO:0000256" key="2">
    <source>
        <dbReference type="SAM" id="Phobius"/>
    </source>
</evidence>
<gene>
    <name evidence="4" type="ORF">JWJ88_21515</name>
</gene>
<keyword evidence="2" id="KW-0812">Transmembrane</keyword>
<evidence type="ECO:0000313" key="4">
    <source>
        <dbReference type="EMBL" id="QRZ16122.1"/>
    </source>
</evidence>
<dbReference type="Pfam" id="PF13519">
    <property type="entry name" value="VWA_2"/>
    <property type="match status" value="1"/>
</dbReference>
<reference evidence="4 5" key="1">
    <citation type="submission" date="2021-02" db="EMBL/GenBank/DDBJ databases">
        <title>Paracoccus methylovroum sp.nov., a new methanol and methylamine utilizing methylotrophic denitrifer.</title>
        <authorList>
            <person name="Timsy T."/>
            <person name="Behrendt U."/>
            <person name="Ulrich A."/>
            <person name="Spanner T."/>
            <person name="Foesel B.U."/>
            <person name="Horn M.A."/>
            <person name="Kolb S."/>
        </authorList>
    </citation>
    <scope>NUCLEOTIDE SEQUENCE [LARGE SCALE GENOMIC DNA]</scope>
    <source>
        <strain evidence="4 5">H4-D09</strain>
        <plasmid evidence="4 5">p2</plasmid>
    </source>
</reference>
<dbReference type="InterPro" id="IPR002035">
    <property type="entry name" value="VWF_A"/>
</dbReference>
<feature type="transmembrane region" description="Helical" evidence="2">
    <location>
        <begin position="12"/>
        <end position="34"/>
    </location>
</feature>
<sequence>MDGPAGPAPRRAMTVARAILPALAAGLALIAAIGPGMEGRRELRDALIVVDITRSMNVRDMDGVSRLDATRDVLTRWIASQPCGTRVGLGFFTERRSLTLIEPVEICTDYAALTGTLAGLEWRMAWEGDSMVSKALNHALNRARGLDAALVFITDGHEAPPLPYSGPEGWHEDSLGGVILGAGGNEPAPIPKFDDLGRETGFYGSEDVQHAPSRIGAPPTDAADRPGFHPRNNPYGEADLEGSEHLSAMRGDYLTQLAGERGMGFARLSDGPAALEAALDAHAPAREVTTRRSLSPVLGALALAALLAALLSTPFHARKEII</sequence>
<dbReference type="SMART" id="SM00327">
    <property type="entry name" value="VWA"/>
    <property type="match status" value="1"/>
</dbReference>
<keyword evidence="2" id="KW-0472">Membrane</keyword>
<dbReference type="SUPFAM" id="SSF53300">
    <property type="entry name" value="vWA-like"/>
    <property type="match status" value="1"/>
</dbReference>
<keyword evidence="5" id="KW-1185">Reference proteome</keyword>
<dbReference type="Gene3D" id="3.40.50.410">
    <property type="entry name" value="von Willebrand factor, type A domain"/>
    <property type="match status" value="1"/>
</dbReference>
<name>A0ABX7JU19_9RHOB</name>
<dbReference type="Proteomes" id="UP000663629">
    <property type="component" value="Plasmid p2"/>
</dbReference>